<feature type="domain" description="F5/8 type C" evidence="3">
    <location>
        <begin position="10"/>
        <end position="155"/>
    </location>
</feature>
<dbReference type="AlphaFoldDB" id="A0A6B8RZF6"/>
<evidence type="ECO:0000256" key="2">
    <source>
        <dbReference type="SAM" id="SignalP"/>
    </source>
</evidence>
<feature type="signal peptide" evidence="2">
    <location>
        <begin position="1"/>
        <end position="18"/>
    </location>
</feature>
<feature type="domain" description="CBM6" evidence="4">
    <location>
        <begin position="303"/>
        <end position="426"/>
    </location>
</feature>
<dbReference type="SMART" id="SM00231">
    <property type="entry name" value="FA58C"/>
    <property type="match status" value="1"/>
</dbReference>
<dbReference type="Pfam" id="PF03422">
    <property type="entry name" value="CBM_6"/>
    <property type="match status" value="2"/>
</dbReference>
<dbReference type="InterPro" id="IPR008979">
    <property type="entry name" value="Galactose-bd-like_sf"/>
</dbReference>
<dbReference type="PROSITE" id="PS50022">
    <property type="entry name" value="FA58C_3"/>
    <property type="match status" value="1"/>
</dbReference>
<dbReference type="CDD" id="cd11576">
    <property type="entry name" value="GH99_GH71_like_2"/>
    <property type="match status" value="1"/>
</dbReference>
<dbReference type="CDD" id="cd04084">
    <property type="entry name" value="CBM6_xylanase-like"/>
    <property type="match status" value="1"/>
</dbReference>
<dbReference type="PROSITE" id="PS51175">
    <property type="entry name" value="CBM6"/>
    <property type="match status" value="2"/>
</dbReference>
<feature type="chain" id="PRO_5025652810" evidence="2">
    <location>
        <begin position="19"/>
        <end position="835"/>
    </location>
</feature>
<evidence type="ECO:0000259" key="3">
    <source>
        <dbReference type="PROSITE" id="PS50022"/>
    </source>
</evidence>
<evidence type="ECO:0000313" key="6">
    <source>
        <dbReference type="Proteomes" id="UP000426246"/>
    </source>
</evidence>
<dbReference type="Gene3D" id="2.60.120.260">
    <property type="entry name" value="Galactose-binding domain-like"/>
    <property type="match status" value="3"/>
</dbReference>
<evidence type="ECO:0000256" key="1">
    <source>
        <dbReference type="ARBA" id="ARBA00022729"/>
    </source>
</evidence>
<gene>
    <name evidence="5" type="ORF">EHS13_31060</name>
</gene>
<dbReference type="Pfam" id="PF22633">
    <property type="entry name" value="F5_F8_type_C_2"/>
    <property type="match status" value="1"/>
</dbReference>
<reference evidence="6" key="1">
    <citation type="submission" date="2018-11" db="EMBL/GenBank/DDBJ databases">
        <title>Complete genome sequence of Paenibacillus sp. ML311-T8.</title>
        <authorList>
            <person name="Nam Y.-D."/>
            <person name="Kang J."/>
            <person name="Chung W.-H."/>
            <person name="Park Y.S."/>
        </authorList>
    </citation>
    <scope>NUCLEOTIDE SEQUENCE [LARGE SCALE GENOMIC DNA]</scope>
    <source>
        <strain evidence="6">ML311-T8</strain>
    </source>
</reference>
<dbReference type="Gene3D" id="3.20.20.80">
    <property type="entry name" value="Glycosidases"/>
    <property type="match status" value="1"/>
</dbReference>
<keyword evidence="1 2" id="KW-0732">Signal</keyword>
<dbReference type="SMART" id="SM00606">
    <property type="entry name" value="CBD_IV"/>
    <property type="match status" value="2"/>
</dbReference>
<dbReference type="OrthoDB" id="6387072at2"/>
<organism evidence="5 6">
    <name type="scientific">Paenibacillus psychroresistens</name>
    <dbReference type="NCBI Taxonomy" id="1778678"/>
    <lineage>
        <taxon>Bacteria</taxon>
        <taxon>Bacillati</taxon>
        <taxon>Bacillota</taxon>
        <taxon>Bacilli</taxon>
        <taxon>Bacillales</taxon>
        <taxon>Paenibacillaceae</taxon>
        <taxon>Paenibacillus</taxon>
    </lineage>
</organism>
<protein>
    <submittedName>
        <fullName evidence="5">Carbohydrate-binding protein</fullName>
    </submittedName>
</protein>
<name>A0A6B8RZF6_9BACL</name>
<dbReference type="KEGG" id="ppsc:EHS13_31060"/>
<accession>A0A6B8RZF6</accession>
<dbReference type="EMBL" id="CP034235">
    <property type="protein sequence ID" value="QGR00327.1"/>
    <property type="molecule type" value="Genomic_DNA"/>
</dbReference>
<dbReference type="CDD" id="cd04080">
    <property type="entry name" value="CBM6_cellulase-like"/>
    <property type="match status" value="1"/>
</dbReference>
<keyword evidence="6" id="KW-1185">Reference proteome</keyword>
<proteinExistence type="predicted"/>
<feature type="domain" description="CBM6" evidence="4">
    <location>
        <begin position="163"/>
        <end position="283"/>
    </location>
</feature>
<dbReference type="Proteomes" id="UP000426246">
    <property type="component" value="Chromosome"/>
</dbReference>
<dbReference type="InterPro" id="IPR005084">
    <property type="entry name" value="CBM6"/>
</dbReference>
<dbReference type="InterPro" id="IPR006584">
    <property type="entry name" value="Cellulose-bd_IV"/>
</dbReference>
<dbReference type="GO" id="GO:0030246">
    <property type="term" value="F:carbohydrate binding"/>
    <property type="evidence" value="ECO:0007669"/>
    <property type="project" value="InterPro"/>
</dbReference>
<dbReference type="SUPFAM" id="SSF49785">
    <property type="entry name" value="Galactose-binding domain-like"/>
    <property type="match status" value="3"/>
</dbReference>
<sequence length="835" mass="89883">MLALIVTQLAITPSTTLAATNLAAGKAITASSANSGFAATNANDSNLTTYWESNNNAFPQSIRVDLGSASSINQVVLKLPATWGARTQTLSVLGSTNDTSYTTIVASAAYVFDPTSANTVTINFTATSTRYVRVNITANSGWTAGQLAEFEIYGATAPTTLPGKLEAESYTTMSGIQTETTSDTGGGQNVGFTDTGDWLDYSVNVQSAGTYTVGFRVASPNTGSQLQLRNYAGTVLTTVTVPNTVGWQTWTTVNANVTLTAGTQTLRVYVSNTGFNINWLNFSTSATPTPTPTATPTTRSAFTQIEAESFNSQVGIQTETSSEAGLNVGFVDNGDYLVFNSINFGSGAISFDARVASAATGGNIEVRLDSLTGTLAGTCAIVGTGGWQTWITKTCSMSSISGVHNLYLKFTGGAGNLFNLNWFKFAATSPTPTPTPPPAGHDVVGKVFAGYQGWFNATGDGSPNGGWIHWSKNSSAPTANSNVNFELYPDTREYTTLYSTNLANFGNGTQAKLFSSYDQSTVNKHFEWMQTYNISGAALQRFGADLSDTPNNWKTNRDSVAVKVKNAAETYNRKFYVMYDITDMNASTWVAAVKHDWTTNIVNTMHLTTSSAYAKESGEPVVCIWGIGFTDRPGTAAEATDLINWFKNQGIYVIGGVPNYWRTGTNDSKTGFIDVYKSMDMVSPWSVGRFGGLAGVDNNNTNQWQPDYTFTQQNGMAYQPVLWPGSAWSNLQNGNAPRNENPRFHGDFMWRMAYDLKSGGISTGYVAMFDEYDEGTAIAKIAENSSMIPTNQYFLTLDADGVAVSSDFYLRLTGDINRLFNNQLPLTANHPTTHQ</sequence>
<evidence type="ECO:0000313" key="5">
    <source>
        <dbReference type="EMBL" id="QGR00327.1"/>
    </source>
</evidence>
<evidence type="ECO:0000259" key="4">
    <source>
        <dbReference type="PROSITE" id="PS51175"/>
    </source>
</evidence>
<dbReference type="InterPro" id="IPR000421">
    <property type="entry name" value="FA58C"/>
</dbReference>